<dbReference type="AlphaFoldDB" id="A0A0G1U6Z1"/>
<gene>
    <name evidence="2" type="ORF">UY19_C0008G0030</name>
</gene>
<protein>
    <submittedName>
        <fullName evidence="2">Uncharacterized protein</fullName>
    </submittedName>
</protein>
<keyword evidence="1" id="KW-1133">Transmembrane helix</keyword>
<dbReference type="Proteomes" id="UP000033882">
    <property type="component" value="Unassembled WGS sequence"/>
</dbReference>
<organism evidence="2 3">
    <name type="scientific">Candidatus Wolfebacteria bacterium GW2011_GWA2_47_9b</name>
    <dbReference type="NCBI Taxonomy" id="1619005"/>
    <lineage>
        <taxon>Bacteria</taxon>
        <taxon>Candidatus Wolfeibacteriota</taxon>
    </lineage>
</organism>
<evidence type="ECO:0000313" key="3">
    <source>
        <dbReference type="Proteomes" id="UP000033882"/>
    </source>
</evidence>
<reference evidence="2 3" key="1">
    <citation type="journal article" date="2015" name="Nature">
        <title>rRNA introns, odd ribosomes, and small enigmatic genomes across a large radiation of phyla.</title>
        <authorList>
            <person name="Brown C.T."/>
            <person name="Hug L.A."/>
            <person name="Thomas B.C."/>
            <person name="Sharon I."/>
            <person name="Castelle C.J."/>
            <person name="Singh A."/>
            <person name="Wilkins M.J."/>
            <person name="Williams K.H."/>
            <person name="Banfield J.F."/>
        </authorList>
    </citation>
    <scope>NUCLEOTIDE SEQUENCE [LARGE SCALE GENOMIC DNA]</scope>
</reference>
<name>A0A0G1U6Z1_9BACT</name>
<keyword evidence="1" id="KW-0472">Membrane</keyword>
<evidence type="ECO:0000256" key="1">
    <source>
        <dbReference type="SAM" id="Phobius"/>
    </source>
</evidence>
<evidence type="ECO:0000313" key="2">
    <source>
        <dbReference type="EMBL" id="KKU89876.1"/>
    </source>
</evidence>
<sequence>MENKEYPKGEDCNMCEGGCEQCGYCQQYGGYEQCGMGCQQMYGMRCGGRHHLMRWILGIIILVLVFVAGIKLGEFKENLRGNGYGYRMMQNQGYDRMPGYGMMRQQGDFDANMQYRYGMMQQGGGVQKQVPSTE</sequence>
<feature type="transmembrane region" description="Helical" evidence="1">
    <location>
        <begin position="52"/>
        <end position="70"/>
    </location>
</feature>
<comment type="caution">
    <text evidence="2">The sequence shown here is derived from an EMBL/GenBank/DDBJ whole genome shotgun (WGS) entry which is preliminary data.</text>
</comment>
<accession>A0A0G1U6Z1</accession>
<dbReference type="EMBL" id="LCPB01000008">
    <property type="protein sequence ID" value="KKU89876.1"/>
    <property type="molecule type" value="Genomic_DNA"/>
</dbReference>
<keyword evidence="1" id="KW-0812">Transmembrane</keyword>
<proteinExistence type="predicted"/>